<evidence type="ECO:0000256" key="4">
    <source>
        <dbReference type="ARBA" id="ARBA00023049"/>
    </source>
</evidence>
<protein>
    <recommendedName>
        <fullName evidence="6">Peptidase M12B propeptide domain-containing protein</fullName>
    </recommendedName>
</protein>
<keyword evidence="3" id="KW-0862">Zinc</keyword>
<feature type="domain" description="Peptidase M12B propeptide" evidence="6">
    <location>
        <begin position="41"/>
        <end position="132"/>
    </location>
</feature>
<accession>A0AAV4MV18</accession>
<evidence type="ECO:0000313" key="7">
    <source>
        <dbReference type="EMBL" id="GIX76291.1"/>
    </source>
</evidence>
<dbReference type="Proteomes" id="UP001054837">
    <property type="component" value="Unassembled WGS sequence"/>
</dbReference>
<keyword evidence="2" id="KW-0378">Hydrolase</keyword>
<dbReference type="PANTHER" id="PTHR11905">
    <property type="entry name" value="ADAM A DISINTEGRIN AND METALLOPROTEASE DOMAIN"/>
    <property type="match status" value="1"/>
</dbReference>
<evidence type="ECO:0000256" key="1">
    <source>
        <dbReference type="ARBA" id="ARBA00022670"/>
    </source>
</evidence>
<evidence type="ECO:0000256" key="3">
    <source>
        <dbReference type="ARBA" id="ARBA00022833"/>
    </source>
</evidence>
<dbReference type="GO" id="GO:0008237">
    <property type="term" value="F:metallopeptidase activity"/>
    <property type="evidence" value="ECO:0007669"/>
    <property type="project" value="UniProtKB-KW"/>
</dbReference>
<dbReference type="InterPro" id="IPR002870">
    <property type="entry name" value="Peptidase_M12B_N"/>
</dbReference>
<keyword evidence="8" id="KW-1185">Reference proteome</keyword>
<evidence type="ECO:0000259" key="6">
    <source>
        <dbReference type="Pfam" id="PF01562"/>
    </source>
</evidence>
<reference evidence="7 8" key="1">
    <citation type="submission" date="2021-06" db="EMBL/GenBank/DDBJ databases">
        <title>Caerostris darwini draft genome.</title>
        <authorList>
            <person name="Kono N."/>
            <person name="Arakawa K."/>
        </authorList>
    </citation>
    <scope>NUCLEOTIDE SEQUENCE [LARGE SCALE GENOMIC DNA]</scope>
</reference>
<evidence type="ECO:0000256" key="5">
    <source>
        <dbReference type="ARBA" id="ARBA00023157"/>
    </source>
</evidence>
<dbReference type="PANTHER" id="PTHR11905:SF159">
    <property type="entry name" value="ADAM METALLOPROTEASE"/>
    <property type="match status" value="1"/>
</dbReference>
<dbReference type="EMBL" id="BPLQ01000920">
    <property type="protein sequence ID" value="GIX76291.1"/>
    <property type="molecule type" value="Genomic_DNA"/>
</dbReference>
<keyword evidence="4" id="KW-0482">Metalloprotease</keyword>
<dbReference type="AlphaFoldDB" id="A0AAV4MV18"/>
<evidence type="ECO:0000313" key="8">
    <source>
        <dbReference type="Proteomes" id="UP001054837"/>
    </source>
</evidence>
<organism evidence="7 8">
    <name type="scientific">Caerostris darwini</name>
    <dbReference type="NCBI Taxonomy" id="1538125"/>
    <lineage>
        <taxon>Eukaryota</taxon>
        <taxon>Metazoa</taxon>
        <taxon>Ecdysozoa</taxon>
        <taxon>Arthropoda</taxon>
        <taxon>Chelicerata</taxon>
        <taxon>Arachnida</taxon>
        <taxon>Araneae</taxon>
        <taxon>Araneomorphae</taxon>
        <taxon>Entelegynae</taxon>
        <taxon>Araneoidea</taxon>
        <taxon>Araneidae</taxon>
        <taxon>Caerostris</taxon>
    </lineage>
</organism>
<dbReference type="GO" id="GO:0006508">
    <property type="term" value="P:proteolysis"/>
    <property type="evidence" value="ECO:0007669"/>
    <property type="project" value="UniProtKB-KW"/>
</dbReference>
<sequence>MELPAAAITTMFVVCSVVYGSVNRSRRQAEFISQDVTNFDLVKPTKVTSEGQFLSYDVRHYTKRYHNGRARRSVEDDYVHYAVHIDGLQTLLKLRPNANLLSPGLVVERKGEMTRLARSKHHQEHCFFHGNVVDNGTYSHVALSTCDGLVDILPAASVMSIAYRRGRSKELGIGQGHFAALKAAERISVTSHNPLMCSASKLGVFPLNELDGKFSL</sequence>
<comment type="caution">
    <text evidence="7">The sequence shown here is derived from an EMBL/GenBank/DDBJ whole genome shotgun (WGS) entry which is preliminary data.</text>
</comment>
<keyword evidence="5" id="KW-1015">Disulfide bond</keyword>
<dbReference type="Pfam" id="PF01562">
    <property type="entry name" value="Pep_M12B_propep"/>
    <property type="match status" value="1"/>
</dbReference>
<keyword evidence="1" id="KW-0645">Protease</keyword>
<proteinExistence type="predicted"/>
<name>A0AAV4MV18_9ARAC</name>
<gene>
    <name evidence="7" type="ORF">CDAR_418531</name>
</gene>
<evidence type="ECO:0000256" key="2">
    <source>
        <dbReference type="ARBA" id="ARBA00022801"/>
    </source>
</evidence>